<proteinExistence type="predicted"/>
<keyword evidence="3" id="KW-1185">Reference proteome</keyword>
<dbReference type="EMBL" id="CP002198">
    <property type="protein sequence ID" value="ADN14262.1"/>
    <property type="molecule type" value="Genomic_DNA"/>
</dbReference>
<gene>
    <name evidence="2" type="ordered locus">Cyan7822_2284</name>
</gene>
<organism evidence="2 3">
    <name type="scientific">Gloeothece verrucosa (strain PCC 7822)</name>
    <name type="common">Cyanothece sp. (strain PCC 7822)</name>
    <dbReference type="NCBI Taxonomy" id="497965"/>
    <lineage>
        <taxon>Bacteria</taxon>
        <taxon>Bacillati</taxon>
        <taxon>Cyanobacteriota</taxon>
        <taxon>Cyanophyceae</taxon>
        <taxon>Oscillatoriophycideae</taxon>
        <taxon>Chroococcales</taxon>
        <taxon>Aphanothecaceae</taxon>
        <taxon>Gloeothece</taxon>
        <taxon>Gloeothece verrucosa</taxon>
    </lineage>
</organism>
<dbReference type="HOGENOM" id="CLU_110683_4_0_3"/>
<evidence type="ECO:0000313" key="2">
    <source>
        <dbReference type="EMBL" id="ADN14262.1"/>
    </source>
</evidence>
<dbReference type="AlphaFoldDB" id="E0UF10"/>
<feature type="domain" description="Antitoxin SocA-like Panacea" evidence="1">
    <location>
        <begin position="27"/>
        <end position="117"/>
    </location>
</feature>
<dbReference type="OrthoDB" id="9799173at2"/>
<accession>E0UF10</accession>
<dbReference type="STRING" id="497965.Cyan7822_2284"/>
<evidence type="ECO:0000259" key="1">
    <source>
        <dbReference type="Pfam" id="PF13274"/>
    </source>
</evidence>
<dbReference type="Pfam" id="PF13274">
    <property type="entry name" value="SocA_Panacea"/>
    <property type="match status" value="1"/>
</dbReference>
<sequence>MPSCYKIAQFFIRYAHEAGSLLTNLKLQKLVYYAQAWHLAIHGSPLFEEDFEAWVHGPVIPELYQKYKQYKWNPISEDVDKPVLSEELEEFLEEVIDVYFSYDAYELERMTHCEAPWIEARGAIPIDEPSNAIITKESMKTYYATRAELEEEVKN</sequence>
<evidence type="ECO:0000313" key="3">
    <source>
        <dbReference type="Proteomes" id="UP000008206"/>
    </source>
</evidence>
<name>E0UF10_GLOV7</name>
<reference evidence="3" key="1">
    <citation type="journal article" date="2011" name="MBio">
        <title>Novel metabolic attributes of the genus Cyanothece, comprising a group of unicellular nitrogen-fixing Cyanobacteria.</title>
        <authorList>
            <person name="Bandyopadhyay A."/>
            <person name="Elvitigala T."/>
            <person name="Welsh E."/>
            <person name="Stockel J."/>
            <person name="Liberton M."/>
            <person name="Min H."/>
            <person name="Sherman L.A."/>
            <person name="Pakrasi H.B."/>
        </authorList>
    </citation>
    <scope>NUCLEOTIDE SEQUENCE [LARGE SCALE GENOMIC DNA]</scope>
    <source>
        <strain evidence="3">PCC 7822</strain>
    </source>
</reference>
<dbReference type="KEGG" id="cyj:Cyan7822_2284"/>
<dbReference type="RefSeq" id="WP_013322367.1">
    <property type="nucleotide sequence ID" value="NC_014501.1"/>
</dbReference>
<protein>
    <submittedName>
        <fullName evidence="2">Putative phage-associated protein</fullName>
    </submittedName>
</protein>
<dbReference type="eggNOG" id="COG3600">
    <property type="taxonomic scope" value="Bacteria"/>
</dbReference>
<dbReference type="Proteomes" id="UP000008206">
    <property type="component" value="Chromosome"/>
</dbReference>
<dbReference type="InterPro" id="IPR025272">
    <property type="entry name" value="SocA_Panacea"/>
</dbReference>